<dbReference type="GO" id="GO:0000120">
    <property type="term" value="C:RNA polymerase I transcription regulator complex"/>
    <property type="evidence" value="ECO:0007669"/>
    <property type="project" value="InterPro"/>
</dbReference>
<accession>A0A6A2ZIL1</accession>
<dbReference type="AlphaFoldDB" id="A0A6A2ZIL1"/>
<dbReference type="PANTHER" id="PTHR36720">
    <property type="entry name" value="TAF RNA POLYMERASE I SUBUNIT A"/>
    <property type="match status" value="1"/>
</dbReference>
<dbReference type="EMBL" id="VEPZ02001143">
    <property type="protein sequence ID" value="KAE8691864.1"/>
    <property type="molecule type" value="Genomic_DNA"/>
</dbReference>
<keyword evidence="2" id="KW-0418">Kinase</keyword>
<dbReference type="Pfam" id="PF14929">
    <property type="entry name" value="TAF1_subA"/>
    <property type="match status" value="1"/>
</dbReference>
<evidence type="ECO:0000313" key="2">
    <source>
        <dbReference type="EMBL" id="KAE8691864.1"/>
    </source>
</evidence>
<dbReference type="GO" id="GO:0006360">
    <property type="term" value="P:transcription by RNA polymerase I"/>
    <property type="evidence" value="ECO:0007669"/>
    <property type="project" value="InterPro"/>
</dbReference>
<evidence type="ECO:0000313" key="3">
    <source>
        <dbReference type="Proteomes" id="UP000436088"/>
    </source>
</evidence>
<feature type="region of interest" description="Disordered" evidence="1">
    <location>
        <begin position="95"/>
        <end position="114"/>
    </location>
</feature>
<gene>
    <name evidence="2" type="ORF">F3Y22_tig00110865pilonHSYRG00185</name>
</gene>
<reference evidence="2" key="1">
    <citation type="submission" date="2019-09" db="EMBL/GenBank/DDBJ databases">
        <title>Draft genome information of white flower Hibiscus syriacus.</title>
        <authorList>
            <person name="Kim Y.-M."/>
        </authorList>
    </citation>
    <scope>NUCLEOTIDE SEQUENCE [LARGE SCALE GENOMIC DNA]</scope>
    <source>
        <strain evidence="2">YM2019G1</strain>
    </source>
</reference>
<sequence length="369" mass="41840">MCYLLEKLVKKHNWAEASGVLSLLLKGTSNDCSANLNRLKYSEVSIRLLKHIDGDHVDLRRIRDIYEIWMSRIRTKSVKVELWYSNLTEEVKLRGSDQDYSPQPSGTAGSKLSNEVVNSVGNYASYTHDAVTSRYDSETSVMNDKRNTLVTNSNLHRDVPVPKDNVQSVAHPLQEVEPLGSYQNSAENQAGFYNDSGYTCDPSVFSALEGLESWLMPSKLPYSSENFVYLHRQILNNHYNDAVKYLRLALNCEPPLSATLLPLVQLLLIGGQVNEALSEVKKFCNISNTVFPFRLRASLLEYYYSNDSVMLSTCFEEILKKDPACCHTLGRLVSMHQKGDYSLDSLVEMIALHVEDTFHESDTWREFAS</sequence>
<evidence type="ECO:0000256" key="1">
    <source>
        <dbReference type="SAM" id="MobiDB-lite"/>
    </source>
</evidence>
<comment type="caution">
    <text evidence="2">The sequence shown here is derived from an EMBL/GenBank/DDBJ whole genome shotgun (WGS) entry which is preliminary data.</text>
</comment>
<keyword evidence="3" id="KW-1185">Reference proteome</keyword>
<dbReference type="GO" id="GO:0016301">
    <property type="term" value="F:kinase activity"/>
    <property type="evidence" value="ECO:0007669"/>
    <property type="project" value="UniProtKB-KW"/>
</dbReference>
<dbReference type="Proteomes" id="UP000436088">
    <property type="component" value="Unassembled WGS sequence"/>
</dbReference>
<keyword evidence="2" id="KW-0808">Transferase</keyword>
<dbReference type="PANTHER" id="PTHR36720:SF1">
    <property type="entry name" value="TAF RNA POLYMERASE I SUBUNIT A"/>
    <property type="match status" value="1"/>
</dbReference>
<organism evidence="2 3">
    <name type="scientific">Hibiscus syriacus</name>
    <name type="common">Rose of Sharon</name>
    <dbReference type="NCBI Taxonomy" id="106335"/>
    <lineage>
        <taxon>Eukaryota</taxon>
        <taxon>Viridiplantae</taxon>
        <taxon>Streptophyta</taxon>
        <taxon>Embryophyta</taxon>
        <taxon>Tracheophyta</taxon>
        <taxon>Spermatophyta</taxon>
        <taxon>Magnoliopsida</taxon>
        <taxon>eudicotyledons</taxon>
        <taxon>Gunneridae</taxon>
        <taxon>Pentapetalae</taxon>
        <taxon>rosids</taxon>
        <taxon>malvids</taxon>
        <taxon>Malvales</taxon>
        <taxon>Malvaceae</taxon>
        <taxon>Malvoideae</taxon>
        <taxon>Hibiscus</taxon>
    </lineage>
</organism>
<dbReference type="InterPro" id="IPR039495">
    <property type="entry name" value="TAF1A"/>
</dbReference>
<dbReference type="GO" id="GO:0030246">
    <property type="term" value="F:carbohydrate binding"/>
    <property type="evidence" value="ECO:0007669"/>
    <property type="project" value="UniProtKB-KW"/>
</dbReference>
<feature type="compositionally biased region" description="Polar residues" evidence="1">
    <location>
        <begin position="98"/>
        <end position="114"/>
    </location>
</feature>
<name>A0A6A2ZIL1_HIBSY</name>
<proteinExistence type="predicted"/>
<protein>
    <submittedName>
        <fullName evidence="2">S-locus lectin protein kinase family protein</fullName>
    </submittedName>
</protein>